<feature type="transmembrane region" description="Helical" evidence="1">
    <location>
        <begin position="57"/>
        <end position="78"/>
    </location>
</feature>
<evidence type="ECO:0000256" key="1">
    <source>
        <dbReference type="SAM" id="Phobius"/>
    </source>
</evidence>
<dbReference type="Proteomes" id="UP000199372">
    <property type="component" value="Unassembled WGS sequence"/>
</dbReference>
<organism evidence="2 3">
    <name type="scientific">Palleronia pelagia</name>
    <dbReference type="NCBI Taxonomy" id="387096"/>
    <lineage>
        <taxon>Bacteria</taxon>
        <taxon>Pseudomonadati</taxon>
        <taxon>Pseudomonadota</taxon>
        <taxon>Alphaproteobacteria</taxon>
        <taxon>Rhodobacterales</taxon>
        <taxon>Roseobacteraceae</taxon>
        <taxon>Palleronia</taxon>
    </lineage>
</organism>
<name>A0A1H8I979_9RHOB</name>
<reference evidence="3" key="1">
    <citation type="submission" date="2016-10" db="EMBL/GenBank/DDBJ databases">
        <authorList>
            <person name="Varghese N."/>
            <person name="Submissions S."/>
        </authorList>
    </citation>
    <scope>NUCLEOTIDE SEQUENCE [LARGE SCALE GENOMIC DNA]</scope>
    <source>
        <strain evidence="3">DSM 26893</strain>
    </source>
</reference>
<sequence length="140" mass="14278">MKSAACLVLAVLVLLFAGRAALGDGAAYLLVGGAMALMAALIAVTFAWLWRSNATPLALGMVLSWSGTAGILLWWWSAAQWGAAGPIPDHPGLALGVALHISGAVLHFLVIGRSLNLPQGLAVAIPLISVALVGLVHTVI</sequence>
<accession>A0A1H8I979</accession>
<dbReference type="AlphaFoldDB" id="A0A1H8I979"/>
<feature type="transmembrane region" description="Helical" evidence="1">
    <location>
        <begin position="121"/>
        <end position="139"/>
    </location>
</feature>
<evidence type="ECO:0000313" key="2">
    <source>
        <dbReference type="EMBL" id="SEN64727.1"/>
    </source>
</evidence>
<dbReference type="OrthoDB" id="7875520at2"/>
<keyword evidence="1" id="KW-0472">Membrane</keyword>
<protein>
    <submittedName>
        <fullName evidence="2">Uncharacterized protein</fullName>
    </submittedName>
</protein>
<keyword evidence="1" id="KW-0812">Transmembrane</keyword>
<feature type="transmembrane region" description="Helical" evidence="1">
    <location>
        <begin position="30"/>
        <end position="50"/>
    </location>
</feature>
<gene>
    <name evidence="2" type="ORF">SAMN04488011_105141</name>
</gene>
<evidence type="ECO:0000313" key="3">
    <source>
        <dbReference type="Proteomes" id="UP000199372"/>
    </source>
</evidence>
<dbReference type="EMBL" id="FOCM01000005">
    <property type="protein sequence ID" value="SEN64727.1"/>
    <property type="molecule type" value="Genomic_DNA"/>
</dbReference>
<feature type="transmembrane region" description="Helical" evidence="1">
    <location>
        <begin position="90"/>
        <end position="109"/>
    </location>
</feature>
<dbReference type="RefSeq" id="WP_091845746.1">
    <property type="nucleotide sequence ID" value="NZ_FOCM01000005.1"/>
</dbReference>
<proteinExistence type="predicted"/>
<keyword evidence="1" id="KW-1133">Transmembrane helix</keyword>
<keyword evidence="3" id="KW-1185">Reference proteome</keyword>